<feature type="region of interest" description="Disordered" evidence="1">
    <location>
        <begin position="24"/>
        <end position="49"/>
    </location>
</feature>
<sequence length="186" mass="20149">MSLAPQTPTNLLLPLIALMPSLSSHETSDLDDSPSNRTASPSGSDPLSSLTITFRVGANSGRFYDPPSKMAYDVGSLQGNIGGTGGADSMQKEAEEWMVVTLLSVGTGGIRNNRRPLNEEPREYANRCAGGSPLPRDWGDCHETCCSWVSFTLELCRSREMPMQAGLFLAVKGYFMLLAEKFVPKN</sequence>
<gene>
    <name evidence="3" type="ORF">Acr_00g0070100</name>
</gene>
<feature type="chain" id="PRO_5029640718" evidence="2">
    <location>
        <begin position="24"/>
        <end position="186"/>
    </location>
</feature>
<protein>
    <submittedName>
        <fullName evidence="3">Nucleic acid-binding, OB-fold-like protein</fullName>
    </submittedName>
</protein>
<proteinExistence type="predicted"/>
<evidence type="ECO:0000313" key="3">
    <source>
        <dbReference type="EMBL" id="GFS40722.1"/>
    </source>
</evidence>
<dbReference type="EMBL" id="BJWL01000358">
    <property type="protein sequence ID" value="GFS40722.1"/>
    <property type="molecule type" value="Genomic_DNA"/>
</dbReference>
<feature type="compositionally biased region" description="Polar residues" evidence="1">
    <location>
        <begin position="33"/>
        <end position="49"/>
    </location>
</feature>
<evidence type="ECO:0000313" key="4">
    <source>
        <dbReference type="Proteomes" id="UP000585474"/>
    </source>
</evidence>
<evidence type="ECO:0000256" key="2">
    <source>
        <dbReference type="SAM" id="SignalP"/>
    </source>
</evidence>
<accession>A0A7J0DR55</accession>
<organism evidence="3 4">
    <name type="scientific">Actinidia rufa</name>
    <dbReference type="NCBI Taxonomy" id="165716"/>
    <lineage>
        <taxon>Eukaryota</taxon>
        <taxon>Viridiplantae</taxon>
        <taxon>Streptophyta</taxon>
        <taxon>Embryophyta</taxon>
        <taxon>Tracheophyta</taxon>
        <taxon>Spermatophyta</taxon>
        <taxon>Magnoliopsida</taxon>
        <taxon>eudicotyledons</taxon>
        <taxon>Gunneridae</taxon>
        <taxon>Pentapetalae</taxon>
        <taxon>asterids</taxon>
        <taxon>Ericales</taxon>
        <taxon>Actinidiaceae</taxon>
        <taxon>Actinidia</taxon>
    </lineage>
</organism>
<dbReference type="Proteomes" id="UP000585474">
    <property type="component" value="Unassembled WGS sequence"/>
</dbReference>
<feature type="signal peptide" evidence="2">
    <location>
        <begin position="1"/>
        <end position="23"/>
    </location>
</feature>
<name>A0A7J0DR55_9ERIC</name>
<keyword evidence="4" id="KW-1185">Reference proteome</keyword>
<reference evidence="4" key="1">
    <citation type="submission" date="2019-07" db="EMBL/GenBank/DDBJ databases">
        <title>De Novo Assembly of kiwifruit Actinidia rufa.</title>
        <authorList>
            <person name="Sugita-Konishi S."/>
            <person name="Sato K."/>
            <person name="Mori E."/>
            <person name="Abe Y."/>
            <person name="Kisaki G."/>
            <person name="Hamano K."/>
            <person name="Suezawa K."/>
            <person name="Otani M."/>
            <person name="Fukuda T."/>
            <person name="Manabe T."/>
            <person name="Gomi K."/>
            <person name="Tabuchi M."/>
            <person name="Akimitsu K."/>
            <person name="Kataoka I."/>
        </authorList>
    </citation>
    <scope>NUCLEOTIDE SEQUENCE [LARGE SCALE GENOMIC DNA]</scope>
    <source>
        <strain evidence="4">cv. Fuchu</strain>
    </source>
</reference>
<evidence type="ECO:0000256" key="1">
    <source>
        <dbReference type="SAM" id="MobiDB-lite"/>
    </source>
</evidence>
<dbReference type="AlphaFoldDB" id="A0A7J0DR55"/>
<keyword evidence="2" id="KW-0732">Signal</keyword>
<comment type="caution">
    <text evidence="3">The sequence shown here is derived from an EMBL/GenBank/DDBJ whole genome shotgun (WGS) entry which is preliminary data.</text>
</comment>